<dbReference type="Proteomes" id="UP001232117">
    <property type="component" value="Chromosome"/>
</dbReference>
<organism evidence="1 2">
    <name type="scientific">Flavobacterium keumense</name>
    <dbReference type="NCBI Taxonomy" id="1306518"/>
    <lineage>
        <taxon>Bacteria</taxon>
        <taxon>Pseudomonadati</taxon>
        <taxon>Bacteroidota</taxon>
        <taxon>Flavobacteriia</taxon>
        <taxon>Flavobacteriales</taxon>
        <taxon>Flavobacteriaceae</taxon>
        <taxon>Flavobacterium</taxon>
    </lineage>
</organism>
<proteinExistence type="predicted"/>
<evidence type="ECO:0000313" key="2">
    <source>
        <dbReference type="Proteomes" id="UP001232117"/>
    </source>
</evidence>
<gene>
    <name evidence="1" type="ORF">MG292_00550</name>
</gene>
<dbReference type="RefSeq" id="WP_264532536.1">
    <property type="nucleotide sequence ID" value="NZ_CP092332.1"/>
</dbReference>
<sequence>MKLVKYSITKTKKVLLFETNIIHSDVSLDVISAGFAIISYDSDLDLFLVKCFGKSESLQLSSNESDCKIIQDYLNNL</sequence>
<protein>
    <submittedName>
        <fullName evidence="1">Uncharacterized protein</fullName>
    </submittedName>
</protein>
<reference evidence="1 2" key="1">
    <citation type="submission" date="2022-02" db="EMBL/GenBank/DDBJ databases">
        <authorList>
            <person name="Cha I.-T."/>
            <person name="Lee K.-E."/>
            <person name="Park S.-J."/>
        </authorList>
    </citation>
    <scope>NUCLEOTIDE SEQUENCE [LARGE SCALE GENOMIC DNA]</scope>
    <source>
        <strain evidence="1 2">K3R-10</strain>
    </source>
</reference>
<evidence type="ECO:0000313" key="1">
    <source>
        <dbReference type="EMBL" id="WGK94749.1"/>
    </source>
</evidence>
<keyword evidence="2" id="KW-1185">Reference proteome</keyword>
<reference evidence="1 2" key="2">
    <citation type="submission" date="2023-06" db="EMBL/GenBank/DDBJ databases">
        <title>Complete Genome Sequence of Flavobacterium keumense K3R-10.</title>
        <authorList>
            <person name="Jeong H."/>
            <person name="Jhang S.Y."/>
            <person name="Kim J.N."/>
        </authorList>
    </citation>
    <scope>NUCLEOTIDE SEQUENCE [LARGE SCALE GENOMIC DNA]</scope>
    <source>
        <strain evidence="1 2">K3R-10</strain>
    </source>
</reference>
<dbReference type="EMBL" id="CP092332">
    <property type="protein sequence ID" value="WGK94749.1"/>
    <property type="molecule type" value="Genomic_DNA"/>
</dbReference>
<accession>A0ABY8N521</accession>
<name>A0ABY8N521_9FLAO</name>